<dbReference type="AlphaFoldDB" id="A0A1H3TGQ1"/>
<sequence>MIQAIVFAITIFVGWIMFDAIKHKKFIQENIWSGLITAVIAGAVWYVLFIVF</sequence>
<keyword evidence="1" id="KW-0472">Membrane</keyword>
<evidence type="ECO:0000313" key="2">
    <source>
        <dbReference type="EMBL" id="SDZ49011.1"/>
    </source>
</evidence>
<name>A0A1H3TGQ1_9BACI</name>
<evidence type="ECO:0000256" key="1">
    <source>
        <dbReference type="SAM" id="Phobius"/>
    </source>
</evidence>
<dbReference type="EMBL" id="FNPI01000014">
    <property type="protein sequence ID" value="SDZ49011.1"/>
    <property type="molecule type" value="Genomic_DNA"/>
</dbReference>
<keyword evidence="3" id="KW-1185">Reference proteome</keyword>
<keyword evidence="1" id="KW-1133">Transmembrane helix</keyword>
<evidence type="ECO:0000313" key="3">
    <source>
        <dbReference type="Proteomes" id="UP000198935"/>
    </source>
</evidence>
<proteinExistence type="predicted"/>
<gene>
    <name evidence="2" type="ORF">SAMN05421736_11492</name>
</gene>
<protein>
    <submittedName>
        <fullName evidence="2">Uncharacterized protein</fullName>
    </submittedName>
</protein>
<organism evidence="2 3">
    <name type="scientific">Evansella caseinilytica</name>
    <dbReference type="NCBI Taxonomy" id="1503961"/>
    <lineage>
        <taxon>Bacteria</taxon>
        <taxon>Bacillati</taxon>
        <taxon>Bacillota</taxon>
        <taxon>Bacilli</taxon>
        <taxon>Bacillales</taxon>
        <taxon>Bacillaceae</taxon>
        <taxon>Evansella</taxon>
    </lineage>
</organism>
<dbReference type="Proteomes" id="UP000198935">
    <property type="component" value="Unassembled WGS sequence"/>
</dbReference>
<accession>A0A1H3TGQ1</accession>
<keyword evidence="1" id="KW-0812">Transmembrane</keyword>
<reference evidence="3" key="1">
    <citation type="submission" date="2016-10" db="EMBL/GenBank/DDBJ databases">
        <authorList>
            <person name="Varghese N."/>
            <person name="Submissions S."/>
        </authorList>
    </citation>
    <scope>NUCLEOTIDE SEQUENCE [LARGE SCALE GENOMIC DNA]</scope>
    <source>
        <strain evidence="3">SP</strain>
    </source>
</reference>
<feature type="transmembrane region" description="Helical" evidence="1">
    <location>
        <begin position="30"/>
        <end position="51"/>
    </location>
</feature>